<comment type="caution">
    <text evidence="1">The sequence shown here is derived from an EMBL/GenBank/DDBJ whole genome shotgun (WGS) entry which is preliminary data.</text>
</comment>
<keyword evidence="2" id="KW-1185">Reference proteome</keyword>
<dbReference type="EMBL" id="NEGB01000002">
    <property type="protein sequence ID" value="OTG66494.1"/>
    <property type="molecule type" value="Genomic_DNA"/>
</dbReference>
<evidence type="ECO:0000313" key="2">
    <source>
        <dbReference type="Proteomes" id="UP000242765"/>
    </source>
</evidence>
<reference evidence="1 2" key="1">
    <citation type="submission" date="2017-04" db="EMBL/GenBank/DDBJ databases">
        <title>High diversity of culturable Acinetobacter species in natural soil and water ecosystems.</title>
        <authorList>
            <person name="Nemec A."/>
            <person name="Radolfova-Krizova L."/>
        </authorList>
    </citation>
    <scope>NUCLEOTIDE SEQUENCE [LARGE SCALE GENOMIC DNA]</scope>
    <source>
        <strain evidence="1 2">ANC 4999</strain>
    </source>
</reference>
<protein>
    <submittedName>
        <fullName evidence="1">Uncharacterized protein</fullName>
    </submittedName>
</protein>
<dbReference type="AlphaFoldDB" id="A0A1Y3CJ69"/>
<gene>
    <name evidence="1" type="ORF">B9T28_04390</name>
</gene>
<evidence type="ECO:0000313" key="1">
    <source>
        <dbReference type="EMBL" id="OTG66494.1"/>
    </source>
</evidence>
<proteinExistence type="predicted"/>
<organism evidence="1 2">
    <name type="scientific">Acinetobacter silvestris</name>
    <dbReference type="NCBI Taxonomy" id="1977882"/>
    <lineage>
        <taxon>Bacteria</taxon>
        <taxon>Pseudomonadati</taxon>
        <taxon>Pseudomonadota</taxon>
        <taxon>Gammaproteobacteria</taxon>
        <taxon>Moraxellales</taxon>
        <taxon>Moraxellaceae</taxon>
        <taxon>Acinetobacter</taxon>
    </lineage>
</organism>
<accession>A0A1Y3CJ69</accession>
<name>A0A1Y3CJ69_9GAMM</name>
<sequence>MKLSVLSDILSKKFILQNEIIEWFSIKCDLHNLLIVFVNKFNKLFIFIEMNCLKGVCENFNTYNYLDDYNFIISNDANKKGTPKSSL</sequence>
<dbReference type="Proteomes" id="UP000242765">
    <property type="component" value="Unassembled WGS sequence"/>
</dbReference>